<accession>A0AAG5DQB1</accession>
<evidence type="ECO:0000313" key="1">
    <source>
        <dbReference type="EnsemblMetazoa" id="ENSAATROPP013351"/>
    </source>
</evidence>
<dbReference type="EnsemblMetazoa" id="ENSAATROPT014658">
    <property type="protein sequence ID" value="ENSAATROPP013351"/>
    <property type="gene ID" value="ENSAATROPG011891"/>
</dbReference>
<protein>
    <submittedName>
        <fullName evidence="1">Uncharacterized protein</fullName>
    </submittedName>
</protein>
<organism evidence="1 2">
    <name type="scientific">Anopheles atroparvus</name>
    <name type="common">European mosquito</name>
    <dbReference type="NCBI Taxonomy" id="41427"/>
    <lineage>
        <taxon>Eukaryota</taxon>
        <taxon>Metazoa</taxon>
        <taxon>Ecdysozoa</taxon>
        <taxon>Arthropoda</taxon>
        <taxon>Hexapoda</taxon>
        <taxon>Insecta</taxon>
        <taxon>Pterygota</taxon>
        <taxon>Neoptera</taxon>
        <taxon>Endopterygota</taxon>
        <taxon>Diptera</taxon>
        <taxon>Nematocera</taxon>
        <taxon>Culicoidea</taxon>
        <taxon>Culicidae</taxon>
        <taxon>Anophelinae</taxon>
        <taxon>Anopheles</taxon>
    </lineage>
</organism>
<evidence type="ECO:0000313" key="2">
    <source>
        <dbReference type="Proteomes" id="UP000075880"/>
    </source>
</evidence>
<name>A0AAG5DQB1_ANOAO</name>
<dbReference type="Proteomes" id="UP000075880">
    <property type="component" value="Unassembled WGS sequence"/>
</dbReference>
<dbReference type="AlphaFoldDB" id="A0AAG5DQB1"/>
<sequence length="118" mass="13116">SSSPPSPSPPPSSWSSSSFFVFVAAAADRRRHHHHRRLRYVIVFFFVRSVASEDRPLRSQVAGSCRCRDFGCAAQGGKTHKGEQTEVKLQKTLLKCLHRECNSGPPVNPSVPRCNGVW</sequence>
<reference evidence="1" key="1">
    <citation type="submission" date="2024-04" db="UniProtKB">
        <authorList>
            <consortium name="EnsemblMetazoa"/>
        </authorList>
    </citation>
    <scope>IDENTIFICATION</scope>
    <source>
        <strain evidence="1">EBRO</strain>
    </source>
</reference>
<keyword evidence="2" id="KW-1185">Reference proteome</keyword>
<proteinExistence type="predicted"/>